<gene>
    <name evidence="1" type="ORF">T10_2512</name>
</gene>
<keyword evidence="2" id="KW-1185">Reference proteome</keyword>
<reference evidence="1 2" key="1">
    <citation type="submission" date="2015-01" db="EMBL/GenBank/DDBJ databases">
        <title>Evolution of Trichinella species and genotypes.</title>
        <authorList>
            <person name="Korhonen P.K."/>
            <person name="Edoardo P."/>
            <person name="Giuseppe L.R."/>
            <person name="Gasser R.B."/>
        </authorList>
    </citation>
    <scope>NUCLEOTIDE SEQUENCE [LARGE SCALE GENOMIC DNA]</scope>
    <source>
        <strain evidence="1">ISS1980</strain>
    </source>
</reference>
<proteinExistence type="predicted"/>
<evidence type="ECO:0000313" key="2">
    <source>
        <dbReference type="Proteomes" id="UP000054843"/>
    </source>
</evidence>
<evidence type="ECO:0000313" key="1">
    <source>
        <dbReference type="EMBL" id="KRZ66720.1"/>
    </source>
</evidence>
<name>A0A0V1M4V4_9BILA</name>
<accession>A0A0V1M4V4</accession>
<dbReference type="EMBL" id="JYDO01000228">
    <property type="protein sequence ID" value="KRZ66720.1"/>
    <property type="molecule type" value="Genomic_DNA"/>
</dbReference>
<comment type="caution">
    <text evidence="1">The sequence shown here is derived from an EMBL/GenBank/DDBJ whole genome shotgun (WGS) entry which is preliminary data.</text>
</comment>
<protein>
    <submittedName>
        <fullName evidence="1">Uncharacterized protein</fullName>
    </submittedName>
</protein>
<dbReference type="AlphaFoldDB" id="A0A0V1M4V4"/>
<sequence>MTVKFFTADNEPFFDRCYFKNMNKGIEPDQCDKNKADDVRHKSVLLNGDMPRVKLEIFEADGGWRDRKVSYLGAGSSLPLDKTECELFHSS</sequence>
<organism evidence="1 2">
    <name type="scientific">Trichinella papuae</name>
    <dbReference type="NCBI Taxonomy" id="268474"/>
    <lineage>
        <taxon>Eukaryota</taxon>
        <taxon>Metazoa</taxon>
        <taxon>Ecdysozoa</taxon>
        <taxon>Nematoda</taxon>
        <taxon>Enoplea</taxon>
        <taxon>Dorylaimia</taxon>
        <taxon>Trichinellida</taxon>
        <taxon>Trichinellidae</taxon>
        <taxon>Trichinella</taxon>
    </lineage>
</organism>
<dbReference type="Proteomes" id="UP000054843">
    <property type="component" value="Unassembled WGS sequence"/>
</dbReference>